<dbReference type="SMART" id="SM00060">
    <property type="entry name" value="FN3"/>
    <property type="match status" value="17"/>
</dbReference>
<dbReference type="InterPro" id="IPR036943">
    <property type="entry name" value="FN_type2_sf"/>
</dbReference>
<feature type="compositionally biased region" description="Gly residues" evidence="10">
    <location>
        <begin position="1333"/>
        <end position="1343"/>
    </location>
</feature>
<reference evidence="16 17" key="1">
    <citation type="submission" date="2025-04" db="UniProtKB">
        <authorList>
            <consortium name="RefSeq"/>
        </authorList>
    </citation>
    <scope>IDENTIFICATION</scope>
    <source>
        <tissue evidence="16 17">Sperm</tissue>
    </source>
</reference>
<feature type="domain" description="Fibronectin type-II" evidence="14">
    <location>
        <begin position="353"/>
        <end position="401"/>
    </location>
</feature>
<feature type="chain" id="PRO_5044709471" description="Fibronectin" evidence="11">
    <location>
        <begin position="33"/>
        <end position="2485"/>
    </location>
</feature>
<dbReference type="RefSeq" id="XP_032831527.1">
    <property type="nucleotide sequence ID" value="XM_032975636.1"/>
</dbReference>
<dbReference type="PROSITE" id="PS50853">
    <property type="entry name" value="FN3"/>
    <property type="match status" value="15"/>
</dbReference>
<keyword evidence="8" id="KW-0325">Glycoprotein</keyword>
<dbReference type="Gene3D" id="2.60.40.10">
    <property type="entry name" value="Immunoglobulins"/>
    <property type="match status" value="17"/>
</dbReference>
<dbReference type="CDD" id="cd00063">
    <property type="entry name" value="FN3"/>
    <property type="match status" value="16"/>
</dbReference>
<evidence type="ECO:0000256" key="5">
    <source>
        <dbReference type="ARBA" id="ARBA00022889"/>
    </source>
</evidence>
<feature type="domain" description="Fibronectin type-I" evidence="13">
    <location>
        <begin position="2321"/>
        <end position="2365"/>
    </location>
</feature>
<feature type="domain" description="Fibronectin type-I" evidence="13">
    <location>
        <begin position="556"/>
        <end position="599"/>
    </location>
</feature>
<keyword evidence="4" id="KW-0677">Repeat</keyword>
<keyword evidence="6" id="KW-0133">Cell shape</keyword>
<dbReference type="KEGG" id="pmrn:116954807"/>
<feature type="domain" description="Fibronectin type-III" evidence="12">
    <location>
        <begin position="1579"/>
        <end position="1669"/>
    </location>
</feature>
<accession>A0AAJ7UA81</accession>
<dbReference type="InterPro" id="IPR000083">
    <property type="entry name" value="Fibronectin_type1"/>
</dbReference>
<feature type="domain" description="Fibronectin type-I" evidence="13">
    <location>
        <begin position="100"/>
        <end position="143"/>
    </location>
</feature>
<feature type="domain" description="Fibronectin type-III" evidence="12">
    <location>
        <begin position="1489"/>
        <end position="1578"/>
    </location>
</feature>
<keyword evidence="3" id="KW-0358">Heparin-binding</keyword>
<name>A0AAJ7UA81_PETMA</name>
<evidence type="ECO:0000256" key="10">
    <source>
        <dbReference type="SAM" id="MobiDB-lite"/>
    </source>
</evidence>
<evidence type="ECO:0000256" key="4">
    <source>
        <dbReference type="ARBA" id="ARBA00022737"/>
    </source>
</evidence>
<keyword evidence="5" id="KW-0130">Cell adhesion</keyword>
<organism evidence="15 16">
    <name type="scientific">Petromyzon marinus</name>
    <name type="common">Sea lamprey</name>
    <dbReference type="NCBI Taxonomy" id="7757"/>
    <lineage>
        <taxon>Eukaryota</taxon>
        <taxon>Metazoa</taxon>
        <taxon>Chordata</taxon>
        <taxon>Craniata</taxon>
        <taxon>Vertebrata</taxon>
        <taxon>Cyclostomata</taxon>
        <taxon>Hyperoartia</taxon>
        <taxon>Petromyzontiformes</taxon>
        <taxon>Petromyzontidae</taxon>
        <taxon>Petromyzon</taxon>
    </lineage>
</organism>
<dbReference type="InterPro" id="IPR013783">
    <property type="entry name" value="Ig-like_fold"/>
</dbReference>
<evidence type="ECO:0000256" key="7">
    <source>
        <dbReference type="ARBA" id="ARBA00023157"/>
    </source>
</evidence>
<dbReference type="CDD" id="cd00062">
    <property type="entry name" value="FN2"/>
    <property type="match status" value="2"/>
</dbReference>
<feature type="domain" description="Fibronectin type-II" evidence="14">
    <location>
        <begin position="413"/>
        <end position="461"/>
    </location>
</feature>
<feature type="region of interest" description="Disordered" evidence="10">
    <location>
        <begin position="1306"/>
        <end position="1348"/>
    </location>
</feature>
<feature type="domain" description="Fibronectin type-III" evidence="12">
    <location>
        <begin position="1949"/>
        <end position="2041"/>
    </location>
</feature>
<dbReference type="FunFam" id="2.10.70.10:FF:000018">
    <property type="entry name" value="Fibronectin 1"/>
    <property type="match status" value="1"/>
</dbReference>
<keyword evidence="2" id="KW-0011">Acute phase</keyword>
<proteinExistence type="predicted"/>
<feature type="domain" description="Fibronectin type-I" evidence="13">
    <location>
        <begin position="466"/>
        <end position="508"/>
    </location>
</feature>
<evidence type="ECO:0000256" key="6">
    <source>
        <dbReference type="ARBA" id="ARBA00022960"/>
    </source>
</evidence>
<keyword evidence="11" id="KW-0732">Signal</keyword>
<dbReference type="PANTHER" id="PTHR46708:SF8">
    <property type="entry name" value="FIBRONECTIN"/>
    <property type="match status" value="1"/>
</dbReference>
<dbReference type="GO" id="GO:0008201">
    <property type="term" value="F:heparin binding"/>
    <property type="evidence" value="ECO:0007669"/>
    <property type="project" value="UniProtKB-KW"/>
</dbReference>
<feature type="domain" description="Fibronectin type-I" evidence="13">
    <location>
        <begin position="192"/>
        <end position="236"/>
    </location>
</feature>
<feature type="disulfide bond" evidence="9">
    <location>
        <begin position="372"/>
        <end position="399"/>
    </location>
</feature>
<feature type="domain" description="Fibronectin type-I" evidence="13">
    <location>
        <begin position="144"/>
        <end position="187"/>
    </location>
</feature>
<evidence type="ECO:0000313" key="15">
    <source>
        <dbReference type="Proteomes" id="UP001318040"/>
    </source>
</evidence>
<dbReference type="InterPro" id="IPR050991">
    <property type="entry name" value="ECM_Regulatory_Proteins"/>
</dbReference>
<evidence type="ECO:0000313" key="17">
    <source>
        <dbReference type="RefSeq" id="XP_032831527.1"/>
    </source>
</evidence>
<dbReference type="PROSITE" id="PS51091">
    <property type="entry name" value="FN1_2"/>
    <property type="match status" value="9"/>
</dbReference>
<dbReference type="Pfam" id="PF00039">
    <property type="entry name" value="fn1"/>
    <property type="match status" value="10"/>
</dbReference>
<dbReference type="PROSITE" id="PS01253">
    <property type="entry name" value="FN1_1"/>
    <property type="match status" value="5"/>
</dbReference>
<dbReference type="PANTHER" id="PTHR46708">
    <property type="entry name" value="TENASCIN"/>
    <property type="match status" value="1"/>
</dbReference>
<feature type="domain" description="Fibronectin type-III" evidence="12">
    <location>
        <begin position="807"/>
        <end position="899"/>
    </location>
</feature>
<dbReference type="FunFam" id="2.60.40.10:FF:000099">
    <property type="entry name" value="Fibronectin 1"/>
    <property type="match status" value="1"/>
</dbReference>
<dbReference type="PROSITE" id="PS51092">
    <property type="entry name" value="FN2_2"/>
    <property type="match status" value="2"/>
</dbReference>
<dbReference type="GO" id="GO:0006953">
    <property type="term" value="P:acute-phase response"/>
    <property type="evidence" value="ECO:0007669"/>
    <property type="project" value="UniProtKB-KW"/>
</dbReference>
<feature type="region of interest" description="Disordered" evidence="10">
    <location>
        <begin position="2125"/>
        <end position="2177"/>
    </location>
</feature>
<dbReference type="SUPFAM" id="SSF57440">
    <property type="entry name" value="Kringle-like"/>
    <property type="match status" value="2"/>
</dbReference>
<evidence type="ECO:0000259" key="12">
    <source>
        <dbReference type="PROSITE" id="PS50853"/>
    </source>
</evidence>
<dbReference type="SUPFAM" id="SSF49265">
    <property type="entry name" value="Fibronectin type III"/>
    <property type="match status" value="11"/>
</dbReference>
<sequence>MHVPAAAAAAAVAAPLLLLMCVAATAPGATRAKTMAQAQRVAAVEADGEAVVQKDCVDNGRMYHLQEQFERTYHGRALRCTCLGGQALDCEAVQRPSGEQECFDQYTGRRYSVGETWERPRKGMVWDCTCLGAGIGRISCSTENRCHDQGQSYRLGERWKRPHSTDGQMLECVCLGNGKGEWTCNPVAGAAERCYDSVLGSSFAVGEDWERPYHTWMIVDCTCLGGGLGQVSCSSKNRCNDQDSQSSYRVGETWTKTDAAGDLLHCVCTGNGRGEWKCEVHSTAVAAVHTGEFAGVEEAQFRPSAQCELDNGATYATGQQWLKMQGTDRMLCTCLGNGVSCQTSGVMTYGGNAPGEPCVFPFMYTGLSYTACVGEGRSDGKLWCSTTGNYDQDRKYTFCRSESAVIQTRGGNSHGALCHFPFQYNQRSYTECTAEGRPDAMKWCSTTEHYDEDRKFGFCPMEAHEEVCSSQGVQYRVGDQWDKRHQMGHMMRCTCNGNGRGEWNCIPYAQLLDRCVVDETEYNVNQTFSRKHAEGHMMNCTCFGQGRGRWACDPVDQCQDLELMQFYQIGETWNKLYKGTAYICGCYGNSVGEWNCRPQTTEIASNNPVQVTIKEDNKHRHSQQLQWTNTQGRPVNWYFLKWRPKGSQAPWKEARVPAQRNAYVITGLRPGLVYEGQLITQYSHGATAISKFEFSTASVPLTPWEGERERLPGTEQRVSDAVTEVTSNSFVVAWASAGEVMSGYRIEYELTEDSSSREIINLPGTATSITLDSLLPGREYTVTVIELGARGLERIILTTTQTTAPDAPESYLIDEVTESTIVIRWRLPSAQVSAFRIIYLPNVDGGESTDLHLPPDVTRARLVDLLAGHTYNISVFSVAEDLESPPLFFQVSTQGSAQTEQRPPLPPSDLTFVTVGETKATLMWAPPPSAEVHGYRVVATAAPGQGRVPTREVPLTSDLYAEVGGLLPGHTYRFQVFAMYPGGGESPPLQGEQTTKLDAPRDVRFVEVGETSLTAAWRAPRGPIAGYLVRCEPTDGGEPLERQLGADVASFTVDGLRAGSEYVVTVYALARGDEERSPGVSGIVSTQSVREMSEFVIEVTESTIVVSWNSVPRLSIKVRVAPVEGGGDAREFESDSGRLLIEDLTPGVDYTVTIRVLVDGQPRGQPIQRHVTTALPPPTEIKVETNGNPGELQVSWESSEVQAITAYRVTCVADGHGGSRQVLEEVVSPQHNYTVFEHLLPGVQYNVSVYAVGMDAESLPTSAVVVPEIPPPKGLRFSEESDTSVTMQWQHPNLPNVAGYRLTVAAPSSSSDHGAPHADRAGRPVAFGRPAQHGGGGGGGGGEPLLSLQLGPDAERYTVNGLEPGIDYHFSLATVTEQGQSLPAAQWHSTAVPPPTGLRFSHVREDGFRLGWSPPATLTTPAKFLVRCRASTATGHGGDRADVDVAAGSGTAALSGLQAGTEYQVSVHTLLDGQESVALTGTQYTAPDAPTDLQFSHVTPTAFTVEWRASLAPVEGYRVRFGREGHTDPREEWVPTPGHSASLSGLAPGEQYTVAVYALSSSRLESRPLTGRQITPVDSPTDLQVTSQSATSFLVSWTPPTTYVSNYIVSYHYGRQPERQVTVSGRESSVLIEDLQPGADYSVSLRAVTERGDQPAGETLTATHTTGIDGPTDVEAVEVRDTSILLRWAAPRAPVQGYRVSCSPTGGHDGAPIAKTLSRGQSEVTIDSLSPTTEYFIQVVALGFAQNSEATSITVQTGVDRPRGLTFRDVGVDSMVASWQAPEGRVTGYRVTVQGAGDEDGGFSREVLPAPGPDADSVTVGGLRPGQEYTVRVFALSGHRESVPLTGTQITAIPPPTALEFPEVGADSVAVRWSAPRPDAGLTGVRIVFEPRSRKASRKEISEGPRATATTVTGLTAGVDYAVSVYAVKDALTSKPLQGTVRTVESIPAPSKVVVTETHAGSVTLEWRSRPDPLTGFLIVVQPAAAGAGRHPAEHTVPPGARAFTVTGLQPGVRYVISIYAVRGGRRSQPVTVTTATAVDSPTGLKVTSTEDSLTLGWTRPRASITGYLLTCQAARGGPAREHLPDVSATQYTITDLQSNTEYVFSLVAVQDTVRSHPLRGSFRTAEAARPEPLATSAPRPPIAPAKVPAGRGLPSRRGDTSPLSSETRFDGHEMGPWAGQRHVETIVTEVRPGASLPSHQGGMQLQVDGVALVAPALLAPEVQLEQHLTETEVTWVPRRQASEYLVSCVPVGGSADGTAPIQMRLPGSLSSTTLTGLMTGTQYSVVVEALHGSRRDKVLEEFITLLNTAPMNLTGDATDDRCMDEDTGRDYAVGEEWERPSNTGFMFLCRCLGQGSGHIRCDSSKWCHDNGQNYRIGEQWSTTTGTGRRMSCTCLGNDLGQFKCEPDENTCYEGGKEYTVGQKWMRKNRGLDCTCTCYGGRRGYRCDCGAVQNVASSLAQGHSLHQIRNQLLRRPFPNKCTFQC</sequence>
<evidence type="ECO:0000256" key="2">
    <source>
        <dbReference type="ARBA" id="ARBA00022486"/>
    </source>
</evidence>
<feature type="domain" description="Fibronectin type-III" evidence="12">
    <location>
        <begin position="1001"/>
        <end position="1089"/>
    </location>
</feature>
<gene>
    <name evidence="16 17" type="primary">LOC116954807</name>
</gene>
<evidence type="ECO:0000256" key="3">
    <source>
        <dbReference type="ARBA" id="ARBA00022674"/>
    </source>
</evidence>
<dbReference type="InterPro" id="IPR003961">
    <property type="entry name" value="FN3_dom"/>
</dbReference>
<evidence type="ECO:0000256" key="11">
    <source>
        <dbReference type="SAM" id="SignalP"/>
    </source>
</evidence>
<feature type="domain" description="Fibronectin type-III" evidence="12">
    <location>
        <begin position="607"/>
        <end position="706"/>
    </location>
</feature>
<dbReference type="GO" id="GO:0007155">
    <property type="term" value="P:cell adhesion"/>
    <property type="evidence" value="ECO:0007669"/>
    <property type="project" value="UniProtKB-KW"/>
</dbReference>
<evidence type="ECO:0000313" key="16">
    <source>
        <dbReference type="RefSeq" id="XP_032831526.1"/>
    </source>
</evidence>
<keyword evidence="15" id="KW-1185">Reference proteome</keyword>
<dbReference type="Gene3D" id="2.10.10.10">
    <property type="entry name" value="Fibronectin, type II, collagen-binding"/>
    <property type="match status" value="2"/>
</dbReference>
<evidence type="ECO:0000259" key="13">
    <source>
        <dbReference type="PROSITE" id="PS51091"/>
    </source>
</evidence>
<dbReference type="CDD" id="cd00061">
    <property type="entry name" value="FN1"/>
    <property type="match status" value="11"/>
</dbReference>
<feature type="domain" description="Fibronectin type-I" evidence="13">
    <location>
        <begin position="237"/>
        <end position="281"/>
    </location>
</feature>
<dbReference type="GO" id="GO:0008360">
    <property type="term" value="P:regulation of cell shape"/>
    <property type="evidence" value="ECO:0007669"/>
    <property type="project" value="UniProtKB-KW"/>
</dbReference>
<dbReference type="Gene3D" id="2.10.70.10">
    <property type="entry name" value="Complement Module, domain 1"/>
    <property type="match status" value="12"/>
</dbReference>
<evidence type="ECO:0000259" key="14">
    <source>
        <dbReference type="PROSITE" id="PS51092"/>
    </source>
</evidence>
<dbReference type="PRINTS" id="PR00013">
    <property type="entry name" value="FNTYPEII"/>
</dbReference>
<feature type="disulfide bond" evidence="9">
    <location>
        <begin position="358"/>
        <end position="384"/>
    </location>
</feature>
<feature type="domain" description="Fibronectin type-III" evidence="12">
    <location>
        <begin position="714"/>
        <end position="806"/>
    </location>
</feature>
<feature type="domain" description="Fibronectin type-III" evidence="12">
    <location>
        <begin position="1090"/>
        <end position="1176"/>
    </location>
</feature>
<dbReference type="Proteomes" id="UP001318040">
    <property type="component" value="Chromosome 56"/>
</dbReference>
<dbReference type="FunFam" id="2.10.70.10:FF:000004">
    <property type="entry name" value="Fibronectin 1"/>
    <property type="match status" value="2"/>
</dbReference>
<feature type="domain" description="Fibronectin type-I" evidence="13">
    <location>
        <begin position="513"/>
        <end position="555"/>
    </location>
</feature>
<dbReference type="RefSeq" id="XP_032831526.1">
    <property type="nucleotide sequence ID" value="XM_032975635.1"/>
</dbReference>
<feature type="domain" description="Fibronectin type-I" evidence="13">
    <location>
        <begin position="2366"/>
        <end position="2408"/>
    </location>
</feature>
<feature type="domain" description="Fibronectin type-III" evidence="12">
    <location>
        <begin position="1857"/>
        <end position="1947"/>
    </location>
</feature>
<feature type="domain" description="Fibronectin type-III" evidence="12">
    <location>
        <begin position="906"/>
        <end position="1000"/>
    </location>
</feature>
<protein>
    <recommendedName>
        <fullName evidence="1">Fibronectin</fullName>
    </recommendedName>
</protein>
<feature type="domain" description="Fibronectin type-III" evidence="12">
    <location>
        <begin position="1394"/>
        <end position="1488"/>
    </location>
</feature>
<dbReference type="InterPro" id="IPR013806">
    <property type="entry name" value="Kringle-like"/>
</dbReference>
<dbReference type="SMART" id="SM00059">
    <property type="entry name" value="FN2"/>
    <property type="match status" value="2"/>
</dbReference>
<feature type="domain" description="Fibronectin type-III" evidence="12">
    <location>
        <begin position="1761"/>
        <end position="1856"/>
    </location>
</feature>
<dbReference type="InterPro" id="IPR036116">
    <property type="entry name" value="FN3_sf"/>
</dbReference>
<feature type="disulfide bond" evidence="9">
    <location>
        <begin position="432"/>
        <end position="459"/>
    </location>
</feature>
<dbReference type="SMART" id="SM00058">
    <property type="entry name" value="FN1"/>
    <property type="match status" value="12"/>
</dbReference>
<feature type="domain" description="Fibronectin type-III" evidence="12">
    <location>
        <begin position="1670"/>
        <end position="1760"/>
    </location>
</feature>
<feature type="domain" description="Fibronectin type-III" evidence="12">
    <location>
        <begin position="1177"/>
        <end position="1272"/>
    </location>
</feature>
<evidence type="ECO:0000256" key="8">
    <source>
        <dbReference type="ARBA" id="ARBA00023180"/>
    </source>
</evidence>
<keyword evidence="7 9" id="KW-1015">Disulfide bond</keyword>
<dbReference type="FunFam" id="2.10.10.10:FF:000001">
    <property type="entry name" value="Fibronectin 1a isoform 1"/>
    <property type="match status" value="2"/>
</dbReference>
<feature type="domain" description="Fibronectin type-III" evidence="12">
    <location>
        <begin position="2042"/>
        <end position="2129"/>
    </location>
</feature>
<dbReference type="Pfam" id="PF00040">
    <property type="entry name" value="fn2"/>
    <property type="match status" value="2"/>
</dbReference>
<dbReference type="SUPFAM" id="SSF57603">
    <property type="entry name" value="FnI-like domain"/>
    <property type="match status" value="12"/>
</dbReference>
<evidence type="ECO:0000256" key="9">
    <source>
        <dbReference type="PROSITE-ProRule" id="PRU00479"/>
    </source>
</evidence>
<feature type="disulfide bond" evidence="9">
    <location>
        <begin position="418"/>
        <end position="444"/>
    </location>
</feature>
<dbReference type="InterPro" id="IPR000562">
    <property type="entry name" value="FN_type2_dom"/>
</dbReference>
<evidence type="ECO:0000256" key="1">
    <source>
        <dbReference type="ARBA" id="ARBA00020368"/>
    </source>
</evidence>
<dbReference type="GO" id="GO:0005615">
    <property type="term" value="C:extracellular space"/>
    <property type="evidence" value="ECO:0007669"/>
    <property type="project" value="UniProtKB-ARBA"/>
</dbReference>
<feature type="signal peptide" evidence="11">
    <location>
        <begin position="1"/>
        <end position="32"/>
    </location>
</feature>
<dbReference type="Pfam" id="PF00041">
    <property type="entry name" value="fn3"/>
    <property type="match status" value="15"/>
</dbReference>